<keyword evidence="9" id="KW-1185">Reference proteome</keyword>
<evidence type="ECO:0000313" key="8">
    <source>
        <dbReference type="EMBL" id="SHE44963.1"/>
    </source>
</evidence>
<feature type="domain" description="Penicillin-binding protein dimerisation" evidence="6">
    <location>
        <begin position="174"/>
        <end position="333"/>
    </location>
</feature>
<dbReference type="InterPro" id="IPR005311">
    <property type="entry name" value="PBP_dimer"/>
</dbReference>
<feature type="domain" description="NTF2-like N-terminal transpeptidase" evidence="7">
    <location>
        <begin position="48"/>
        <end position="165"/>
    </location>
</feature>
<evidence type="ECO:0000259" key="5">
    <source>
        <dbReference type="Pfam" id="PF00905"/>
    </source>
</evidence>
<evidence type="ECO:0000256" key="4">
    <source>
        <dbReference type="SAM" id="Phobius"/>
    </source>
</evidence>
<dbReference type="STRING" id="1121025.SAMN02745249_00465"/>
<dbReference type="PANTHER" id="PTHR30627:SF25">
    <property type="entry name" value="PENICILLIN-BINDING PROTEIN 3"/>
    <property type="match status" value="1"/>
</dbReference>
<dbReference type="SUPFAM" id="SSF56519">
    <property type="entry name" value="Penicillin binding protein dimerisation domain"/>
    <property type="match status" value="1"/>
</dbReference>
<dbReference type="Gene3D" id="3.30.1390.30">
    <property type="entry name" value="Penicillin-binding protein 2a, domain 3"/>
    <property type="match status" value="1"/>
</dbReference>
<dbReference type="GO" id="GO:0046677">
    <property type="term" value="P:response to antibiotic"/>
    <property type="evidence" value="ECO:0007669"/>
    <property type="project" value="InterPro"/>
</dbReference>
<dbReference type="RefSeq" id="WP_073295708.1">
    <property type="nucleotide sequence ID" value="NZ_FQUF01000005.1"/>
</dbReference>
<dbReference type="Gene3D" id="3.10.450.100">
    <property type="entry name" value="NTF2-like, domain 1"/>
    <property type="match status" value="1"/>
</dbReference>
<dbReference type="EMBL" id="FQUF01000005">
    <property type="protein sequence ID" value="SHE44963.1"/>
    <property type="molecule type" value="Genomic_DNA"/>
</dbReference>
<dbReference type="GO" id="GO:0008658">
    <property type="term" value="F:penicillin binding"/>
    <property type="evidence" value="ECO:0007669"/>
    <property type="project" value="InterPro"/>
</dbReference>
<organism evidence="8 9">
    <name type="scientific">Atopostipes suicloacalis DSM 15692</name>
    <dbReference type="NCBI Taxonomy" id="1121025"/>
    <lineage>
        <taxon>Bacteria</taxon>
        <taxon>Bacillati</taxon>
        <taxon>Bacillota</taxon>
        <taxon>Bacilli</taxon>
        <taxon>Lactobacillales</taxon>
        <taxon>Carnobacteriaceae</taxon>
        <taxon>Atopostipes</taxon>
    </lineage>
</organism>
<evidence type="ECO:0000259" key="6">
    <source>
        <dbReference type="Pfam" id="PF03717"/>
    </source>
</evidence>
<name>A0A1M4TKD7_9LACT</name>
<dbReference type="AlphaFoldDB" id="A0A1M4TKD7"/>
<dbReference type="InterPro" id="IPR032710">
    <property type="entry name" value="NTF2-like_dom_sf"/>
</dbReference>
<feature type="domain" description="Penicillin-binding protein transpeptidase" evidence="5">
    <location>
        <begin position="368"/>
        <end position="668"/>
    </location>
</feature>
<evidence type="ECO:0000256" key="3">
    <source>
        <dbReference type="ARBA" id="ARBA00023136"/>
    </source>
</evidence>
<dbReference type="GO" id="GO:0071972">
    <property type="term" value="F:peptidoglycan L,D-transpeptidase activity"/>
    <property type="evidence" value="ECO:0007669"/>
    <property type="project" value="TreeGrafter"/>
</dbReference>
<dbReference type="Pfam" id="PF05223">
    <property type="entry name" value="MecA_N"/>
    <property type="match status" value="1"/>
</dbReference>
<keyword evidence="4" id="KW-1133">Transmembrane helix</keyword>
<dbReference type="InterPro" id="IPR001460">
    <property type="entry name" value="PCN-bd_Tpept"/>
</dbReference>
<dbReference type="OrthoDB" id="9766847at2"/>
<dbReference type="GO" id="GO:0005886">
    <property type="term" value="C:plasma membrane"/>
    <property type="evidence" value="ECO:0007669"/>
    <property type="project" value="UniProtKB-SubCell"/>
</dbReference>
<gene>
    <name evidence="8" type="ORF">SAMN02745249_00465</name>
</gene>
<dbReference type="Pfam" id="PF00905">
    <property type="entry name" value="Transpeptidase"/>
    <property type="match status" value="1"/>
</dbReference>
<dbReference type="PANTHER" id="PTHR30627">
    <property type="entry name" value="PEPTIDOGLYCAN D,D-TRANSPEPTIDASE"/>
    <property type="match status" value="1"/>
</dbReference>
<dbReference type="SUPFAM" id="SSF56601">
    <property type="entry name" value="beta-lactamase/transpeptidase-like"/>
    <property type="match status" value="1"/>
</dbReference>
<dbReference type="GO" id="GO:0071555">
    <property type="term" value="P:cell wall organization"/>
    <property type="evidence" value="ECO:0007669"/>
    <property type="project" value="TreeGrafter"/>
</dbReference>
<keyword evidence="3 4" id="KW-0472">Membrane</keyword>
<comment type="subcellular location">
    <subcellularLocation>
        <location evidence="1">Cell membrane</location>
        <topology evidence="1">Single-pass membrane protein</topology>
    </subcellularLocation>
</comment>
<accession>A0A1M4TKD7</accession>
<sequence length="677" mass="75023">MEHFSRKKNKPGNKKGQYIGIAIVSILLVIATVIGYKYWADKQRKEKANEVANSFVEALEVQDYEQLTDTLSPSSLEEIEYTKEKVEERYATIYGGIGAKDLEVVNMELEENEEDDAFTLHYDLNLTTSLGKLETQSYKTNLQEIDNNYFVDWDTHLIFPEMDSDDTIQIHFTSGNRGNILDRNGELLAGEGKGWQVGLHPAQLEEGEGKEENLKTIVERFDTSVEQLEQLLSAEWVTDESFVPFTTVNEGETPELTGVVYQETTARTYPLGEAGAHLIGYIGEVFAEDIEEDPSLEPGDIIGKAGLEATFDERLKGDKGGEISILDEAGEMKKILQEAPVEDGEDITLTIDSKLQQRYFDGFAGEKGGAVVTQPTTGELLVLTSSPSYDPTLMARGISGDKYQEYAESPDSPFLARYAARYAPGSTFKMITAGIGLESGITNLEKTHTITGLQWRKDDSWGNYKVTRVSDHPTEVNLEDALIYSDNIFFAQEVLEMGSESYLEGLKKFPFDEEFDLPINMKPAQISNSGSFDSEPLLADTAFGQGQLLMSPLQQAIFYSAFANKGTLTFPKLELESEEPEAMQPIEQETAETIEKLLVQVVDNPNGTAHVLDKSPLSLAAKTGTAEFKGAEEGNDNNGFVVAFDAENHSFLSTIFVEDESGSNVVKQFAPIIEKHE</sequence>
<dbReference type="InterPro" id="IPR050515">
    <property type="entry name" value="Beta-lactam/transpept"/>
</dbReference>
<feature type="transmembrane region" description="Helical" evidence="4">
    <location>
        <begin position="21"/>
        <end position="39"/>
    </location>
</feature>
<dbReference type="Gene3D" id="3.90.1310.10">
    <property type="entry name" value="Penicillin-binding protein 2a (Domain 2)"/>
    <property type="match status" value="1"/>
</dbReference>
<dbReference type="InterPro" id="IPR036138">
    <property type="entry name" value="PBP_dimer_sf"/>
</dbReference>
<dbReference type="SUPFAM" id="SSF54427">
    <property type="entry name" value="NTF2-like"/>
    <property type="match status" value="1"/>
</dbReference>
<dbReference type="InterPro" id="IPR012338">
    <property type="entry name" value="Beta-lactam/transpept-like"/>
</dbReference>
<keyword evidence="4" id="KW-0812">Transmembrane</keyword>
<dbReference type="InterPro" id="IPR007887">
    <property type="entry name" value="MecA_N"/>
</dbReference>
<protein>
    <submittedName>
        <fullName evidence="8">Penicillin-binding protein</fullName>
    </submittedName>
</protein>
<dbReference type="Pfam" id="PF03717">
    <property type="entry name" value="PBP_dimer"/>
    <property type="match status" value="1"/>
</dbReference>
<evidence type="ECO:0000313" key="9">
    <source>
        <dbReference type="Proteomes" id="UP000184128"/>
    </source>
</evidence>
<evidence type="ECO:0000256" key="1">
    <source>
        <dbReference type="ARBA" id="ARBA00004162"/>
    </source>
</evidence>
<comment type="similarity">
    <text evidence="2">Belongs to the transpeptidase family.</text>
</comment>
<reference evidence="9" key="1">
    <citation type="submission" date="2016-11" db="EMBL/GenBank/DDBJ databases">
        <authorList>
            <person name="Varghese N."/>
            <person name="Submissions S."/>
        </authorList>
    </citation>
    <scope>NUCLEOTIDE SEQUENCE [LARGE SCALE GENOMIC DNA]</scope>
    <source>
        <strain evidence="9">DSM 15692</strain>
    </source>
</reference>
<evidence type="ECO:0000259" key="7">
    <source>
        <dbReference type="Pfam" id="PF05223"/>
    </source>
</evidence>
<proteinExistence type="inferred from homology"/>
<dbReference type="Gene3D" id="3.40.710.10">
    <property type="entry name" value="DD-peptidase/beta-lactamase superfamily"/>
    <property type="match status" value="1"/>
</dbReference>
<dbReference type="Proteomes" id="UP000184128">
    <property type="component" value="Unassembled WGS sequence"/>
</dbReference>
<evidence type="ECO:0000256" key="2">
    <source>
        <dbReference type="ARBA" id="ARBA00007171"/>
    </source>
</evidence>